<dbReference type="PANTHER" id="PTHR23355">
    <property type="entry name" value="RIBONUCLEASE"/>
    <property type="match status" value="1"/>
</dbReference>
<accession>A0A841CKC7</accession>
<feature type="domain" description="RNB" evidence="1">
    <location>
        <begin position="49"/>
        <end position="367"/>
    </location>
</feature>
<dbReference type="GO" id="GO:0004540">
    <property type="term" value="F:RNA nuclease activity"/>
    <property type="evidence" value="ECO:0007669"/>
    <property type="project" value="InterPro"/>
</dbReference>
<proteinExistence type="predicted"/>
<reference evidence="2 3" key="1">
    <citation type="submission" date="2020-08" db="EMBL/GenBank/DDBJ databases">
        <title>Genomic Encyclopedia of Type Strains, Phase III (KMG-III): the genomes of soil and plant-associated and newly described type strains.</title>
        <authorList>
            <person name="Whitman W."/>
        </authorList>
    </citation>
    <scope>NUCLEOTIDE SEQUENCE [LARGE SCALE GENOMIC DNA]</scope>
    <source>
        <strain evidence="2 3">CECT 8640</strain>
    </source>
</reference>
<dbReference type="AlphaFoldDB" id="A0A841CKC7"/>
<evidence type="ECO:0000313" key="2">
    <source>
        <dbReference type="EMBL" id="MBB5956076.1"/>
    </source>
</evidence>
<protein>
    <submittedName>
        <fullName evidence="2">Exoribonuclease R</fullName>
    </submittedName>
</protein>
<dbReference type="InterPro" id="IPR050180">
    <property type="entry name" value="RNR_Ribonuclease"/>
</dbReference>
<keyword evidence="3" id="KW-1185">Reference proteome</keyword>
<evidence type="ECO:0000313" key="3">
    <source>
        <dbReference type="Proteomes" id="UP000547510"/>
    </source>
</evidence>
<dbReference type="EMBL" id="JACHJN010000004">
    <property type="protein sequence ID" value="MBB5956076.1"/>
    <property type="molecule type" value="Genomic_DNA"/>
</dbReference>
<comment type="caution">
    <text evidence="2">The sequence shown here is derived from an EMBL/GenBank/DDBJ whole genome shotgun (WGS) entry which is preliminary data.</text>
</comment>
<sequence>MASMVIRTGRVDLDFGGIRSEFGLPVEFPPAALAEAQQAVGRDVAAGGREDATSLPLVTIDPPGAKDLDQALFVERVGRGFRVHYAIADVGVFVVPGGALDTEVRKRGQTLYLPDGNVPLHPTVLSEGAASLLPDQTRPAVLWTFDCGADGEPRDVRVRRAVVRSTAQFDYESVQASFDAGNPHPSVEALSEFGRLRRERATERGAVELRLPEQEIVPNGDGDWKLVVRPRVDVDSWNAEISLLTGMAAARIMLDAEVGVLRTLPDADDGAVDVLKRSAHALGVPWPDGVTPARLLAGLDPARPESLALFVDATRLLRGAGYTAFDGTIPPVTTHAGLAAPYTHVTAPLRRLVDRFATEVCLAVTAGRDVPDWLRQALPLLPGLMGGSDTLASKVDRACLDQVEAWVLADRVGQEFGAVVLRAEGNGADVFVAQPPVMGRCSGADLPEGERVRVRLTEADPERRKVAFVKVDG</sequence>
<dbReference type="Pfam" id="PF18614">
    <property type="entry name" value="RNase_II_C_S1"/>
    <property type="match status" value="1"/>
</dbReference>
<dbReference type="GO" id="GO:0006402">
    <property type="term" value="P:mRNA catabolic process"/>
    <property type="evidence" value="ECO:0007669"/>
    <property type="project" value="TreeGrafter"/>
</dbReference>
<dbReference type="SUPFAM" id="SSF50249">
    <property type="entry name" value="Nucleic acid-binding proteins"/>
    <property type="match status" value="1"/>
</dbReference>
<dbReference type="InterPro" id="IPR012340">
    <property type="entry name" value="NA-bd_OB-fold"/>
</dbReference>
<organism evidence="2 3">
    <name type="scientific">Saccharothrix tamanrassetensis</name>
    <dbReference type="NCBI Taxonomy" id="1051531"/>
    <lineage>
        <taxon>Bacteria</taxon>
        <taxon>Bacillati</taxon>
        <taxon>Actinomycetota</taxon>
        <taxon>Actinomycetes</taxon>
        <taxon>Pseudonocardiales</taxon>
        <taxon>Pseudonocardiaceae</taxon>
        <taxon>Saccharothrix</taxon>
    </lineage>
</organism>
<dbReference type="InterPro" id="IPR040596">
    <property type="entry name" value="RNase_II_C_S1"/>
</dbReference>
<dbReference type="PANTHER" id="PTHR23355:SF9">
    <property type="entry name" value="DIS3-LIKE EXONUCLEASE 2"/>
    <property type="match status" value="1"/>
</dbReference>
<dbReference type="Pfam" id="PF00773">
    <property type="entry name" value="RNB"/>
    <property type="match status" value="1"/>
</dbReference>
<dbReference type="Proteomes" id="UP000547510">
    <property type="component" value="Unassembled WGS sequence"/>
</dbReference>
<evidence type="ECO:0000259" key="1">
    <source>
        <dbReference type="SMART" id="SM00955"/>
    </source>
</evidence>
<dbReference type="GO" id="GO:0003723">
    <property type="term" value="F:RNA binding"/>
    <property type="evidence" value="ECO:0007669"/>
    <property type="project" value="InterPro"/>
</dbReference>
<dbReference type="InterPro" id="IPR001900">
    <property type="entry name" value="RNase_II/R"/>
</dbReference>
<dbReference type="SMART" id="SM00955">
    <property type="entry name" value="RNB"/>
    <property type="match status" value="1"/>
</dbReference>
<gene>
    <name evidence="2" type="ORF">FHS29_002662</name>
</gene>
<name>A0A841CKC7_9PSEU</name>